<dbReference type="EMBL" id="BAAANN010000001">
    <property type="protein sequence ID" value="GAA1939470.1"/>
    <property type="molecule type" value="Genomic_DNA"/>
</dbReference>
<dbReference type="PANTHER" id="PTHR21660:SF1">
    <property type="entry name" value="ACYL-COENZYME A THIOESTERASE 13"/>
    <property type="match status" value="1"/>
</dbReference>
<gene>
    <name evidence="2" type="ORF">GCM10009754_03230</name>
</gene>
<dbReference type="SUPFAM" id="SSF54637">
    <property type="entry name" value="Thioesterase/thiol ester dehydrase-isomerase"/>
    <property type="match status" value="2"/>
</dbReference>
<evidence type="ECO:0008006" key="4">
    <source>
        <dbReference type="Google" id="ProtNLM"/>
    </source>
</evidence>
<organism evidence="2 3">
    <name type="scientific">Amycolatopsis minnesotensis</name>
    <dbReference type="NCBI Taxonomy" id="337894"/>
    <lineage>
        <taxon>Bacteria</taxon>
        <taxon>Bacillati</taxon>
        <taxon>Actinomycetota</taxon>
        <taxon>Actinomycetes</taxon>
        <taxon>Pseudonocardiales</taxon>
        <taxon>Pseudonocardiaceae</taxon>
        <taxon>Amycolatopsis</taxon>
    </lineage>
</organism>
<dbReference type="PANTHER" id="PTHR21660">
    <property type="entry name" value="THIOESTERASE SUPERFAMILY MEMBER-RELATED"/>
    <property type="match status" value="1"/>
</dbReference>
<evidence type="ECO:0000313" key="2">
    <source>
        <dbReference type="EMBL" id="GAA1939470.1"/>
    </source>
</evidence>
<dbReference type="RefSeq" id="WP_344412520.1">
    <property type="nucleotide sequence ID" value="NZ_BAAANN010000001.1"/>
</dbReference>
<keyword evidence="1" id="KW-0378">Hydrolase</keyword>
<name>A0ABP5BBF9_9PSEU</name>
<protein>
    <recommendedName>
        <fullName evidence="4">Thioesterase domain-containing protein</fullName>
    </recommendedName>
</protein>
<dbReference type="InterPro" id="IPR029069">
    <property type="entry name" value="HotDog_dom_sf"/>
</dbReference>
<dbReference type="CDD" id="cd03443">
    <property type="entry name" value="PaaI_thioesterase"/>
    <property type="match status" value="1"/>
</dbReference>
<dbReference type="Proteomes" id="UP001501116">
    <property type="component" value="Unassembled WGS sequence"/>
</dbReference>
<keyword evidence="3" id="KW-1185">Reference proteome</keyword>
<sequence>MTTWLTGSPFLADLGVRERDGEIVMAVTEPHTTTGALHGGAIAALAAVSAQAAMRREEPDLEPSTTSLHVAYASAGRGTAFAAPSSTVRRVRELGYYQTDVTDESGRTIAVASSALSAGRRGAAEVPAPPELPGDPAAFTRAVAEVPFLARRGLRVEGTGTGAVEYTMALEERNLDEKGRLHEGALLTLIDLAGSSAPWTGPRPSTGGATISLHAQILGQPPAEAVTARGTVRARDDRVFWCDVDVFTTAGRERCAFGSVAYRFA</sequence>
<reference evidence="3" key="1">
    <citation type="journal article" date="2019" name="Int. J. Syst. Evol. Microbiol.">
        <title>The Global Catalogue of Microorganisms (GCM) 10K type strain sequencing project: providing services to taxonomists for standard genome sequencing and annotation.</title>
        <authorList>
            <consortium name="The Broad Institute Genomics Platform"/>
            <consortium name="The Broad Institute Genome Sequencing Center for Infectious Disease"/>
            <person name="Wu L."/>
            <person name="Ma J."/>
        </authorList>
    </citation>
    <scope>NUCLEOTIDE SEQUENCE [LARGE SCALE GENOMIC DNA]</scope>
    <source>
        <strain evidence="3">JCM 14545</strain>
    </source>
</reference>
<dbReference type="InterPro" id="IPR039298">
    <property type="entry name" value="ACOT13"/>
</dbReference>
<accession>A0ABP5BBF9</accession>
<dbReference type="Gene3D" id="3.10.129.10">
    <property type="entry name" value="Hotdog Thioesterase"/>
    <property type="match status" value="2"/>
</dbReference>
<proteinExistence type="predicted"/>
<comment type="caution">
    <text evidence="2">The sequence shown here is derived from an EMBL/GenBank/DDBJ whole genome shotgun (WGS) entry which is preliminary data.</text>
</comment>
<evidence type="ECO:0000256" key="1">
    <source>
        <dbReference type="ARBA" id="ARBA00022801"/>
    </source>
</evidence>
<evidence type="ECO:0000313" key="3">
    <source>
        <dbReference type="Proteomes" id="UP001501116"/>
    </source>
</evidence>